<feature type="signal peptide" evidence="1">
    <location>
        <begin position="1"/>
        <end position="28"/>
    </location>
</feature>
<keyword evidence="1" id="KW-0732">Signal</keyword>
<protein>
    <recommendedName>
        <fullName evidence="4">Secreted protein</fullName>
    </recommendedName>
</protein>
<evidence type="ECO:0000256" key="1">
    <source>
        <dbReference type="SAM" id="SignalP"/>
    </source>
</evidence>
<dbReference type="Proteomes" id="UP000325516">
    <property type="component" value="Chromosome"/>
</dbReference>
<evidence type="ECO:0000313" key="3">
    <source>
        <dbReference type="Proteomes" id="UP000325516"/>
    </source>
</evidence>
<accession>A0A5J6L4H2</accession>
<gene>
    <name evidence="2" type="ORF">F6J85_10680</name>
</gene>
<reference evidence="3" key="1">
    <citation type="submission" date="2019-09" db="EMBL/GenBank/DDBJ databases">
        <title>Mumia zhuanghuii sp. nov. isolated from the intestinal contents of plateau pika (Ochotona curzoniae) in the Qinghai-Tibet plateau of China.</title>
        <authorList>
            <person name="Tian Z."/>
        </authorList>
    </citation>
    <scope>NUCLEOTIDE SEQUENCE [LARGE SCALE GENOMIC DNA]</scope>
    <source>
        <strain evidence="3">L-031</strain>
    </source>
</reference>
<organism evidence="2 3">
    <name type="scientific">Microbacterium lushaniae</name>
    <dbReference type="NCBI Taxonomy" id="2614639"/>
    <lineage>
        <taxon>Bacteria</taxon>
        <taxon>Bacillati</taxon>
        <taxon>Actinomycetota</taxon>
        <taxon>Actinomycetes</taxon>
        <taxon>Micrococcales</taxon>
        <taxon>Microbacteriaceae</taxon>
        <taxon>Microbacterium</taxon>
    </lineage>
</organism>
<evidence type="ECO:0000313" key="2">
    <source>
        <dbReference type="EMBL" id="QEW03519.1"/>
    </source>
</evidence>
<dbReference type="KEGG" id="mlz:F6J85_10680"/>
<feature type="chain" id="PRO_5023870897" description="Secreted protein" evidence="1">
    <location>
        <begin position="29"/>
        <end position="273"/>
    </location>
</feature>
<sequence>MRLRALAAIAIAAVAVVGGAVHSPPAHGATADCPTVYYRATNTSESSQRGTLDADDPGSDQYLGELRWCVATRFSQLTNDSGAVWVVGAVAAPTGSTALMRAMRMQVSLAYRDAGQYAPAFVLPGETVSLDRSRFTLSIDPALTRQWLAFSAIGAPLIEFVDLFTSQATPKWNAAWKCAQGAVEFVETAALEQITIEEVIEAAYAAPDTAKSCGELASEARRITGKPPARRAVLTTADDLIRASSELDEVPRPAAARSLLDAYCRVAPSRLGC</sequence>
<evidence type="ECO:0008006" key="4">
    <source>
        <dbReference type="Google" id="ProtNLM"/>
    </source>
</evidence>
<keyword evidence="3" id="KW-1185">Reference proteome</keyword>
<name>A0A5J6L4H2_9MICO</name>
<dbReference type="AlphaFoldDB" id="A0A5J6L4H2"/>
<dbReference type="RefSeq" id="WP_150924962.1">
    <property type="nucleotide sequence ID" value="NZ_CP044232.1"/>
</dbReference>
<dbReference type="EMBL" id="CP044232">
    <property type="protein sequence ID" value="QEW03519.1"/>
    <property type="molecule type" value="Genomic_DNA"/>
</dbReference>
<proteinExistence type="predicted"/>